<accession>A0ABX9XEP9</accession>
<feature type="domain" description="Aerobactin siderophore biosynthesis IucA/IucC-like C-terminal" evidence="1">
    <location>
        <begin position="62"/>
        <end position="209"/>
    </location>
</feature>
<keyword evidence="4" id="KW-1185">Reference proteome</keyword>
<gene>
    <name evidence="3" type="primary">fhuF</name>
    <name evidence="3" type="ORF">EF096_16510</name>
</gene>
<dbReference type="InterPro" id="IPR022770">
    <property type="entry name" value="IucA/IucC-like_C"/>
</dbReference>
<evidence type="ECO:0000313" key="4">
    <source>
        <dbReference type="Proteomes" id="UP000275199"/>
    </source>
</evidence>
<comment type="caution">
    <text evidence="3">The sequence shown here is derived from an EMBL/GenBank/DDBJ whole genome shotgun (WGS) entry which is preliminary data.</text>
</comment>
<dbReference type="EMBL" id="RKKU01000026">
    <property type="protein sequence ID" value="ROZ81889.1"/>
    <property type="molecule type" value="Genomic_DNA"/>
</dbReference>
<feature type="domain" description="Ferric siderophore reductase C-terminal" evidence="2">
    <location>
        <begin position="217"/>
        <end position="237"/>
    </location>
</feature>
<dbReference type="Pfam" id="PF06276">
    <property type="entry name" value="FhuF"/>
    <property type="match status" value="1"/>
</dbReference>
<dbReference type="NCBIfam" id="TIGR03951">
    <property type="entry name" value="Fe_III_red_FhuF"/>
    <property type="match status" value="1"/>
</dbReference>
<protein>
    <submittedName>
        <fullName evidence="3">Siderophore-iron reductase FhuF</fullName>
    </submittedName>
</protein>
<evidence type="ECO:0000259" key="2">
    <source>
        <dbReference type="Pfam" id="PF11575"/>
    </source>
</evidence>
<proteinExistence type="predicted"/>
<sequence>MIPALEPLFKGPLAPLGAWLALDDDPRPALSMAEYLNGDQLGDLLQRFAPQYANADQRGLVSLWGKYHFMRLVAPTVAASLLMNWRLPVSFDEIAVIVGDDGLPSAFQLPHQGSVWQSPPSDGFARFDTLFAGHLDVLIRELAARYKVAPKVFWSSVGHYYEWILGEIGTLGLAPEPVAQARQLLSERQRPDGTRNPLYDMVRYVPRAGQSTLHRQRKHCCIRYLLPDKALCDNCPHLDKPPAGYDPAGRND</sequence>
<dbReference type="Proteomes" id="UP000275199">
    <property type="component" value="Unassembled WGS sequence"/>
</dbReference>
<reference evidence="3 4" key="1">
    <citation type="submission" date="2018-11" db="EMBL/GenBank/DDBJ databases">
        <authorList>
            <person name="Jang G.I."/>
            <person name="Hwang C.Y."/>
        </authorList>
    </citation>
    <scope>NUCLEOTIDE SEQUENCE [LARGE SCALE GENOMIC DNA]</scope>
    <source>
        <strain evidence="3 4">SSM26</strain>
    </source>
</reference>
<dbReference type="RefSeq" id="WP_123890886.1">
    <property type="nucleotide sequence ID" value="NZ_RKKU01000026.1"/>
</dbReference>
<dbReference type="InterPro" id="IPR008090">
    <property type="entry name" value="Fe_iron_reduct"/>
</dbReference>
<name>A0ABX9XEP9_9PSED</name>
<organism evidence="3 4">
    <name type="scientific">Pseudomonas neustonica</name>
    <dbReference type="NCBI Taxonomy" id="2487346"/>
    <lineage>
        <taxon>Bacteria</taxon>
        <taxon>Pseudomonadati</taxon>
        <taxon>Pseudomonadota</taxon>
        <taxon>Gammaproteobacteria</taxon>
        <taxon>Pseudomonadales</taxon>
        <taxon>Pseudomonadaceae</taxon>
        <taxon>Pseudomonas</taxon>
    </lineage>
</organism>
<dbReference type="InterPro" id="IPR024726">
    <property type="entry name" value="FhuF_C"/>
</dbReference>
<evidence type="ECO:0000259" key="1">
    <source>
        <dbReference type="Pfam" id="PF06276"/>
    </source>
</evidence>
<evidence type="ECO:0000313" key="3">
    <source>
        <dbReference type="EMBL" id="ROZ81889.1"/>
    </source>
</evidence>
<dbReference type="Pfam" id="PF11575">
    <property type="entry name" value="FhuF_C"/>
    <property type="match status" value="1"/>
</dbReference>